<dbReference type="AlphaFoldDB" id="A0A7S0GSH8"/>
<dbReference type="Pfam" id="PF00995">
    <property type="entry name" value="Sec1"/>
    <property type="match status" value="1"/>
</dbReference>
<protein>
    <submittedName>
        <fullName evidence="3">Uncharacterized protein</fullName>
    </submittedName>
</protein>
<evidence type="ECO:0000256" key="1">
    <source>
        <dbReference type="ARBA" id="ARBA00009884"/>
    </source>
</evidence>
<comment type="similarity">
    <text evidence="1">Belongs to the STXBP/unc-18/SEC1 family.</text>
</comment>
<dbReference type="InterPro" id="IPR043154">
    <property type="entry name" value="Sec-1-like_dom1"/>
</dbReference>
<dbReference type="PIRSF" id="PIRSF005715">
    <property type="entry name" value="VPS45_Sec1"/>
    <property type="match status" value="1"/>
</dbReference>
<dbReference type="SUPFAM" id="SSF56815">
    <property type="entry name" value="Sec1/munc18-like (SM) proteins"/>
    <property type="match status" value="1"/>
</dbReference>
<dbReference type="Gene3D" id="1.25.40.60">
    <property type="match status" value="1"/>
</dbReference>
<name>A0A7S0GSH8_9EUKA</name>
<proteinExistence type="inferred from homology"/>
<dbReference type="GO" id="GO:0016192">
    <property type="term" value="P:vesicle-mediated transport"/>
    <property type="evidence" value="ECO:0007669"/>
    <property type="project" value="InterPro"/>
</dbReference>
<sequence>MSDYTAKILGSCADLGGLVEYGIVALQDINKRREAVDLPVIYFLQPEKKLVKKMAMDFDKGSDEKRVLIALYTRCYCIFTSRLPKDMVLQVLSKEERFKESVRRLTEVYIDFIAYESRVFTFHTQNALMDILTASEETIMTVMEQYSEKLAGLCLSLNEKPNIRYRAPRNTRKSSEKYCNLLASFLGGTSLKKGDLDMSIERLPNWQSRSNPGTVLMLDRDIDPIAPLLHDVTYQAVVHDALDIQDNVLKLDSKTSYVVDENDVWWRDYRHRHINEVLRKLTEASNEIKEKNQVASGGQDSDNWDSKGMLNKVRDYPSYREFTKQYKKHTLILKKLYAYLKPLTKEVLGLQMDMATQMDTKGTRIKHGDYFKRLIAVCEDETIREETKVRCVLIYIATNGGISQRELKRVLKLLPPTAVAAVNGFQKFGINTGEPDKTRRFHCTGVHRESVEEHMKKNQEWANNQWRYVPLIYGTVKSMIQDTLDEKDFPYIKPPALKTQVKSVARVASRRKRGPSTRNDEADVDKPRFIVFMLGGLCPSEMRAMYRLSVEMGVDIVIGSPGLLTAKQYVDALVQSAQS</sequence>
<organism evidence="3">
    <name type="scientific">Amorphochlora amoebiformis</name>
    <dbReference type="NCBI Taxonomy" id="1561963"/>
    <lineage>
        <taxon>Eukaryota</taxon>
        <taxon>Sar</taxon>
        <taxon>Rhizaria</taxon>
        <taxon>Cercozoa</taxon>
        <taxon>Chlorarachniophyceae</taxon>
        <taxon>Amorphochlora</taxon>
    </lineage>
</organism>
<dbReference type="Gene3D" id="3.90.830.10">
    <property type="entry name" value="Syntaxin Binding Protein 1, Chain A, domain 2"/>
    <property type="match status" value="1"/>
</dbReference>
<dbReference type="InterPro" id="IPR001619">
    <property type="entry name" value="Sec1-like"/>
</dbReference>
<evidence type="ECO:0000313" key="3">
    <source>
        <dbReference type="EMBL" id="CAD8437643.1"/>
    </source>
</evidence>
<reference evidence="3" key="1">
    <citation type="submission" date="2021-01" db="EMBL/GenBank/DDBJ databases">
        <authorList>
            <person name="Corre E."/>
            <person name="Pelletier E."/>
            <person name="Niang G."/>
            <person name="Scheremetjew M."/>
            <person name="Finn R."/>
            <person name="Kale V."/>
            <person name="Holt S."/>
            <person name="Cochrane G."/>
            <person name="Meng A."/>
            <person name="Brown T."/>
            <person name="Cohen L."/>
        </authorList>
    </citation>
    <scope>NUCLEOTIDE SEQUENCE</scope>
    <source>
        <strain evidence="3">CCMP2058</strain>
    </source>
</reference>
<feature type="region of interest" description="Disordered" evidence="2">
    <location>
        <begin position="289"/>
        <end position="308"/>
    </location>
</feature>
<dbReference type="InterPro" id="IPR043127">
    <property type="entry name" value="Sec-1-like_dom3a"/>
</dbReference>
<accession>A0A7S0GSH8</accession>
<dbReference type="Gene3D" id="3.40.50.1910">
    <property type="match status" value="1"/>
</dbReference>
<dbReference type="InterPro" id="IPR036045">
    <property type="entry name" value="Sec1-like_sf"/>
</dbReference>
<evidence type="ECO:0000256" key="2">
    <source>
        <dbReference type="SAM" id="MobiDB-lite"/>
    </source>
</evidence>
<dbReference type="InterPro" id="IPR027482">
    <property type="entry name" value="Sec1-like_dom2"/>
</dbReference>
<dbReference type="EMBL" id="HBEM01006532">
    <property type="protein sequence ID" value="CAD8437643.1"/>
    <property type="molecule type" value="Transcribed_RNA"/>
</dbReference>
<dbReference type="Gene3D" id="3.40.50.2060">
    <property type="match status" value="1"/>
</dbReference>
<dbReference type="PANTHER" id="PTHR11679">
    <property type="entry name" value="VESICLE PROTEIN SORTING-ASSOCIATED"/>
    <property type="match status" value="1"/>
</dbReference>
<gene>
    <name evidence="3" type="ORF">LAMO00422_LOCUS4552</name>
</gene>